<sequence length="191" mass="20869">MAATGLHHPSSSWFFENRLLVRLHIQHSLMPPCHRLVTAIRANRVITRLLATIATLTSMSSSCDTHHLPPPLPSSSRLPYPCPPCELPNASFQIALCESFTGSSHDIHHACHMSAHRITQHLHIHLHRLSMSSPSHRIHHHQTATMSSHRMPFVCLQAAVASSSGLPPCAWPPATGLPPCPPPLISAAAIQ</sequence>
<evidence type="ECO:0000313" key="1">
    <source>
        <dbReference type="EMBL" id="GFS82244.1"/>
    </source>
</evidence>
<keyword evidence="2" id="KW-1185">Reference proteome</keyword>
<organism evidence="1 2">
    <name type="scientific">Nephila pilipes</name>
    <name type="common">Giant wood spider</name>
    <name type="synonym">Nephila maculata</name>
    <dbReference type="NCBI Taxonomy" id="299642"/>
    <lineage>
        <taxon>Eukaryota</taxon>
        <taxon>Metazoa</taxon>
        <taxon>Ecdysozoa</taxon>
        <taxon>Arthropoda</taxon>
        <taxon>Chelicerata</taxon>
        <taxon>Arachnida</taxon>
        <taxon>Araneae</taxon>
        <taxon>Araneomorphae</taxon>
        <taxon>Entelegynae</taxon>
        <taxon>Araneoidea</taxon>
        <taxon>Nephilidae</taxon>
        <taxon>Nephila</taxon>
    </lineage>
</organism>
<proteinExistence type="predicted"/>
<evidence type="ECO:0000313" key="2">
    <source>
        <dbReference type="Proteomes" id="UP000887013"/>
    </source>
</evidence>
<reference evidence="1" key="1">
    <citation type="submission" date="2020-08" db="EMBL/GenBank/DDBJ databases">
        <title>Multicomponent nature underlies the extraordinary mechanical properties of spider dragline silk.</title>
        <authorList>
            <person name="Kono N."/>
            <person name="Nakamura H."/>
            <person name="Mori M."/>
            <person name="Yoshida Y."/>
            <person name="Ohtoshi R."/>
            <person name="Malay A.D."/>
            <person name="Moran D.A.P."/>
            <person name="Tomita M."/>
            <person name="Numata K."/>
            <person name="Arakawa K."/>
        </authorList>
    </citation>
    <scope>NUCLEOTIDE SEQUENCE</scope>
</reference>
<gene>
    <name evidence="1" type="ORF">NPIL_576581</name>
</gene>
<accession>A0A8X6T8P7</accession>
<protein>
    <submittedName>
        <fullName evidence="1">Uncharacterized protein</fullName>
    </submittedName>
</protein>
<comment type="caution">
    <text evidence="1">The sequence shown here is derived from an EMBL/GenBank/DDBJ whole genome shotgun (WGS) entry which is preliminary data.</text>
</comment>
<name>A0A8X6T8P7_NEPPI</name>
<dbReference type="Proteomes" id="UP000887013">
    <property type="component" value="Unassembled WGS sequence"/>
</dbReference>
<dbReference type="EMBL" id="BMAW01051778">
    <property type="protein sequence ID" value="GFS82244.1"/>
    <property type="molecule type" value="Genomic_DNA"/>
</dbReference>
<dbReference type="AlphaFoldDB" id="A0A8X6T8P7"/>